<feature type="compositionally biased region" description="Basic and acidic residues" evidence="1">
    <location>
        <begin position="55"/>
        <end position="70"/>
    </location>
</feature>
<accession>A0A8R1J0D5</accession>
<dbReference type="AlphaFoldDB" id="A0A8R1J0D5"/>
<name>A0A8R1J0D5_CAEJA</name>
<evidence type="ECO:0000313" key="2">
    <source>
        <dbReference type="EnsemblMetazoa" id="CJA42053.1"/>
    </source>
</evidence>
<proteinExistence type="predicted"/>
<feature type="region of interest" description="Disordered" evidence="1">
    <location>
        <begin position="42"/>
        <end position="70"/>
    </location>
</feature>
<reference evidence="3" key="1">
    <citation type="submission" date="2010-08" db="EMBL/GenBank/DDBJ databases">
        <authorList>
            <consortium name="Caenorhabditis japonica Sequencing Consortium"/>
            <person name="Wilson R.K."/>
        </authorList>
    </citation>
    <scope>NUCLEOTIDE SEQUENCE [LARGE SCALE GENOMIC DNA]</scope>
    <source>
        <strain evidence="3">DF5081</strain>
    </source>
</reference>
<sequence>MEPPPPNLKTAVEWEEKCTSKVLDAKDNSRAQIMVGLSTMAHAQQISAETPKPQKVSEKKEKEPKNEQEKFENCEAKELTKRQKEFVAKKMKLRQEWENDSHFKDRGPIVIKTHNAHQLDYIQPFLCKTTELAVPDNFGDVHFDDKSYKFYKIGTAVDEIQPIKSAVFETMSDGTSGTIMTASIKMNSLRRY</sequence>
<reference evidence="2" key="2">
    <citation type="submission" date="2022-06" db="UniProtKB">
        <authorList>
            <consortium name="EnsemblMetazoa"/>
        </authorList>
    </citation>
    <scope>IDENTIFICATION</scope>
    <source>
        <strain evidence="2">DF5081</strain>
    </source>
</reference>
<evidence type="ECO:0000313" key="3">
    <source>
        <dbReference type="Proteomes" id="UP000005237"/>
    </source>
</evidence>
<evidence type="ECO:0000256" key="1">
    <source>
        <dbReference type="SAM" id="MobiDB-lite"/>
    </source>
</evidence>
<dbReference type="Proteomes" id="UP000005237">
    <property type="component" value="Unassembled WGS sequence"/>
</dbReference>
<keyword evidence="3" id="KW-1185">Reference proteome</keyword>
<dbReference type="EnsemblMetazoa" id="CJA42053.1">
    <property type="protein sequence ID" value="CJA42053.1"/>
    <property type="gene ID" value="WBGene00217901"/>
</dbReference>
<organism evidence="2 3">
    <name type="scientific">Caenorhabditis japonica</name>
    <dbReference type="NCBI Taxonomy" id="281687"/>
    <lineage>
        <taxon>Eukaryota</taxon>
        <taxon>Metazoa</taxon>
        <taxon>Ecdysozoa</taxon>
        <taxon>Nematoda</taxon>
        <taxon>Chromadorea</taxon>
        <taxon>Rhabditida</taxon>
        <taxon>Rhabditina</taxon>
        <taxon>Rhabditomorpha</taxon>
        <taxon>Rhabditoidea</taxon>
        <taxon>Rhabditidae</taxon>
        <taxon>Peloderinae</taxon>
        <taxon>Caenorhabditis</taxon>
    </lineage>
</organism>
<protein>
    <submittedName>
        <fullName evidence="2">Uncharacterized protein</fullName>
    </submittedName>
</protein>